<accession>A0ABV7QYB6</accession>
<comment type="caution">
    <text evidence="1">The sequence shown here is derived from an EMBL/GenBank/DDBJ whole genome shotgun (WGS) entry which is preliminary data.</text>
</comment>
<dbReference type="Proteomes" id="UP001595764">
    <property type="component" value="Unassembled WGS sequence"/>
</dbReference>
<protein>
    <submittedName>
        <fullName evidence="1">Winged helix-turn-helix transcriptional regulator</fullName>
    </submittedName>
</protein>
<dbReference type="EMBL" id="JBHRWI010000070">
    <property type="protein sequence ID" value="MFC3516910.1"/>
    <property type="molecule type" value="Genomic_DNA"/>
</dbReference>
<dbReference type="Pfam" id="PF13412">
    <property type="entry name" value="HTH_24"/>
    <property type="match status" value="1"/>
</dbReference>
<evidence type="ECO:0000313" key="1">
    <source>
        <dbReference type="EMBL" id="MFC3516910.1"/>
    </source>
</evidence>
<dbReference type="Gene3D" id="1.10.10.60">
    <property type="entry name" value="Homeodomain-like"/>
    <property type="match status" value="1"/>
</dbReference>
<evidence type="ECO:0000313" key="2">
    <source>
        <dbReference type="Proteomes" id="UP001595764"/>
    </source>
</evidence>
<keyword evidence="2" id="KW-1185">Reference proteome</keyword>
<dbReference type="RefSeq" id="WP_377870230.1">
    <property type="nucleotide sequence ID" value="NZ_JBHMAY010000021.1"/>
</dbReference>
<proteinExistence type="predicted"/>
<reference evidence="2" key="1">
    <citation type="journal article" date="2019" name="Int. J. Syst. Evol. Microbiol.">
        <title>The Global Catalogue of Microorganisms (GCM) 10K type strain sequencing project: providing services to taxonomists for standard genome sequencing and annotation.</title>
        <authorList>
            <consortium name="The Broad Institute Genomics Platform"/>
            <consortium name="The Broad Institute Genome Sequencing Center for Infectious Disease"/>
            <person name="Wu L."/>
            <person name="Ma J."/>
        </authorList>
    </citation>
    <scope>NUCLEOTIDE SEQUENCE [LARGE SCALE GENOMIC DNA]</scope>
    <source>
        <strain evidence="2">CGMCC 4.7682</strain>
    </source>
</reference>
<gene>
    <name evidence="1" type="ORF">ACFORO_42585</name>
</gene>
<organism evidence="1 2">
    <name type="scientific">Amycolatopsis halotolerans</name>
    <dbReference type="NCBI Taxonomy" id="330083"/>
    <lineage>
        <taxon>Bacteria</taxon>
        <taxon>Bacillati</taxon>
        <taxon>Actinomycetota</taxon>
        <taxon>Actinomycetes</taxon>
        <taxon>Pseudonocardiales</taxon>
        <taxon>Pseudonocardiaceae</taxon>
        <taxon>Amycolatopsis</taxon>
    </lineage>
</organism>
<sequence>MPRSDLTREIIVELLKQPGIKQADIARMYNVSPAAVSQKLKKPGPPAPTKGAYKLTETVPWSVDRQYRVSPFYRKLLNHLEYMENGEKDLTRDKRKRLSLFYRELEEYSVVVEFDPSIPPGPGNAGGGWRYVPRTEADGDLIIRVNEHTEMTPRDYTLWKMPKIRPVYEG</sequence>
<name>A0ABV7QYB6_9PSEU</name>